<evidence type="ECO:0000313" key="5">
    <source>
        <dbReference type="EMBL" id="BCL60175.1"/>
    </source>
</evidence>
<accession>A0A8D5FGI6</accession>
<comment type="function">
    <text evidence="4">ATP-dependent carboxylate-amine ligase which exhibits weak glutamate--cysteine ligase activity.</text>
</comment>
<dbReference type="EC" id="6.3.2.2" evidence="4"/>
<dbReference type="KEGG" id="dbk:DGMP_08680"/>
<keyword evidence="6" id="KW-1185">Reference proteome</keyword>
<dbReference type="GO" id="GO:0004357">
    <property type="term" value="F:glutamate-cysteine ligase activity"/>
    <property type="evidence" value="ECO:0007669"/>
    <property type="project" value="UniProtKB-EC"/>
</dbReference>
<protein>
    <recommendedName>
        <fullName evidence="4">Putative glutamate--cysteine ligase 2</fullName>
        <ecNumber evidence="4">6.3.2.2</ecNumber>
    </recommendedName>
    <alternativeName>
        <fullName evidence="4">Gamma-glutamylcysteine synthetase 2</fullName>
        <shortName evidence="4">GCS 2</shortName>
        <shortName evidence="4">Gamma-GCS 2</shortName>
    </alternativeName>
</protein>
<organism evidence="5 6">
    <name type="scientific">Desulfomarina profundi</name>
    <dbReference type="NCBI Taxonomy" id="2772557"/>
    <lineage>
        <taxon>Bacteria</taxon>
        <taxon>Pseudomonadati</taxon>
        <taxon>Thermodesulfobacteriota</taxon>
        <taxon>Desulfobulbia</taxon>
        <taxon>Desulfobulbales</taxon>
        <taxon>Desulfobulbaceae</taxon>
        <taxon>Desulfomarina</taxon>
    </lineage>
</organism>
<dbReference type="InterPro" id="IPR011793">
    <property type="entry name" value="YbdK"/>
</dbReference>
<keyword evidence="3 4" id="KW-0067">ATP-binding</keyword>
<dbReference type="AlphaFoldDB" id="A0A8D5FGI6"/>
<evidence type="ECO:0000256" key="3">
    <source>
        <dbReference type="ARBA" id="ARBA00022840"/>
    </source>
</evidence>
<dbReference type="EMBL" id="AP024086">
    <property type="protein sequence ID" value="BCL60175.1"/>
    <property type="molecule type" value="Genomic_DNA"/>
</dbReference>
<sequence length="380" mass="42720">MGEGRKRNTGTPLIFSPSPDYTLGVEIEFQTLDKKSCDLAPLAPILLENAPPLLRPRLSPEFIQSILEIQTGICHTLKDVENDLMQTVSMAEELAEDNHAMLFAASLHPFAQHREQLLTTNSRYEAIMQELQIVGRRFITQGLHVHVGIPDGDTAVRVCNRIQAYLPVLLALTASSPFSQGEDTGFMSYRTKLFEALPLAGIYTHVDNWKSFQDEVELLRSVGVIHSIKDLWWDARPHPDFGTLEVRICDLPVRFTDILGITAMIQALVATLVEEGKTADPLNQHIIKSNKWQAARHGLSGSYYDPSGWLAGRRIPLRDAAVKLLERLEFMAGRFGSSRYLENIQRVLRDGTGSDFLRCCHGKEKSLKSVVQSLWGEFWL</sequence>
<reference evidence="5" key="1">
    <citation type="submission" date="2020-09" db="EMBL/GenBank/DDBJ databases">
        <title>Desulfogranum mesoprofundum gen. nov., sp. nov., a novel mesophilic, sulfate-reducing chemolithoautotroph isolated from a deep-sea hydrothermal vent chimney in the Suiyo Seamount.</title>
        <authorList>
            <person name="Hashimoto Y."/>
            <person name="Nakagawa S."/>
        </authorList>
    </citation>
    <scope>NUCLEOTIDE SEQUENCE</scope>
    <source>
        <strain evidence="5">KT2</strain>
    </source>
</reference>
<dbReference type="InterPro" id="IPR050141">
    <property type="entry name" value="GCL_type2/YbdK_subfam"/>
</dbReference>
<proteinExistence type="inferred from homology"/>
<dbReference type="PANTHER" id="PTHR36510">
    <property type="entry name" value="GLUTAMATE--CYSTEINE LIGASE 2-RELATED"/>
    <property type="match status" value="1"/>
</dbReference>
<dbReference type="PANTHER" id="PTHR36510:SF1">
    <property type="entry name" value="GLUTAMATE--CYSTEINE LIGASE 2-RELATED"/>
    <property type="match status" value="1"/>
</dbReference>
<dbReference type="HAMAP" id="MF_01609">
    <property type="entry name" value="Glu_cys_ligase_2"/>
    <property type="match status" value="1"/>
</dbReference>
<dbReference type="Pfam" id="PF04107">
    <property type="entry name" value="GCS2"/>
    <property type="match status" value="1"/>
</dbReference>
<dbReference type="GO" id="GO:0042398">
    <property type="term" value="P:modified amino acid biosynthetic process"/>
    <property type="evidence" value="ECO:0007669"/>
    <property type="project" value="InterPro"/>
</dbReference>
<comment type="similarity">
    <text evidence="4">Belongs to the glutamate--cysteine ligase type 2 family. YbdK subfamily.</text>
</comment>
<keyword evidence="1 4" id="KW-0436">Ligase</keyword>
<dbReference type="Proteomes" id="UP000826725">
    <property type="component" value="Chromosome"/>
</dbReference>
<gene>
    <name evidence="5" type="ORF">DGMP_08680</name>
</gene>
<dbReference type="GO" id="GO:0005524">
    <property type="term" value="F:ATP binding"/>
    <property type="evidence" value="ECO:0007669"/>
    <property type="project" value="UniProtKB-KW"/>
</dbReference>
<keyword evidence="2 4" id="KW-0547">Nucleotide-binding</keyword>
<evidence type="ECO:0000313" key="6">
    <source>
        <dbReference type="Proteomes" id="UP000826725"/>
    </source>
</evidence>
<evidence type="ECO:0000256" key="1">
    <source>
        <dbReference type="ARBA" id="ARBA00022598"/>
    </source>
</evidence>
<name>A0A8D5FGI6_9BACT</name>
<evidence type="ECO:0000256" key="2">
    <source>
        <dbReference type="ARBA" id="ARBA00022741"/>
    </source>
</evidence>
<dbReference type="NCBIfam" id="TIGR02050">
    <property type="entry name" value="gshA_cyan_rel"/>
    <property type="match status" value="1"/>
</dbReference>
<dbReference type="InterPro" id="IPR006336">
    <property type="entry name" value="GCS2"/>
</dbReference>
<evidence type="ECO:0000256" key="4">
    <source>
        <dbReference type="HAMAP-Rule" id="MF_01609"/>
    </source>
</evidence>
<dbReference type="RefSeq" id="WP_228856337.1">
    <property type="nucleotide sequence ID" value="NZ_AP024086.1"/>
</dbReference>
<comment type="catalytic activity">
    <reaction evidence="4">
        <text>L-cysteine + L-glutamate + ATP = gamma-L-glutamyl-L-cysteine + ADP + phosphate + H(+)</text>
        <dbReference type="Rhea" id="RHEA:13285"/>
        <dbReference type="ChEBI" id="CHEBI:15378"/>
        <dbReference type="ChEBI" id="CHEBI:29985"/>
        <dbReference type="ChEBI" id="CHEBI:30616"/>
        <dbReference type="ChEBI" id="CHEBI:35235"/>
        <dbReference type="ChEBI" id="CHEBI:43474"/>
        <dbReference type="ChEBI" id="CHEBI:58173"/>
        <dbReference type="ChEBI" id="CHEBI:456216"/>
        <dbReference type="EC" id="6.3.2.2"/>
    </reaction>
</comment>